<evidence type="ECO:0000259" key="2">
    <source>
        <dbReference type="Pfam" id="PF13193"/>
    </source>
</evidence>
<sequence length="497" mass="53971">MNLGSLLRSRAETAGDRPFLCFGDRTVTVGEVEELTNRLANVLRDRGVRRGDRVAVMLPNGIEFPVAWLAIAKLGAIMVPINTGSRSADLSHLIGDSEPVLALAGTPESAAALLAAGAGQAGLLGAAAPCDLPHVFDADAAIAAAPAAFELPGIGPDDLVNLQYTSGTTGFPKGCMLTHGYWLRIAELTMRHLGVGEDDVDLTAQPFSYMDPQWNTILCLMAGIPLVIMPRFSASAFWPTVREHGVTFFYLLGTMPTYLLKQPPSPLDFYHRVRVVLCSGIVPELHAAFEARWGVPWREAYGMTETGVDLWVPLDDAESVGSGVIGVPVEGKQVRLVDGELAVRGVPMMTGYWNDPEATARTIRDGWLHTGDLAARDDRGFYRLVGRRKDMIRRSGENIAAAEVEAVLVRHPAVRAAAVVAVPDAVRGEEVKAFVQAGQDTDPAELAGFVRERLAAFKVPRYVEFVEEFPLTPSARVAKHLLRTRPENEHDLNQEQR</sequence>
<dbReference type="GO" id="GO:0016878">
    <property type="term" value="F:acid-thiol ligase activity"/>
    <property type="evidence" value="ECO:0007669"/>
    <property type="project" value="UniProtKB-ARBA"/>
</dbReference>
<dbReference type="RefSeq" id="WP_113981465.1">
    <property type="nucleotide sequence ID" value="NZ_QMEY01000005.1"/>
</dbReference>
<dbReference type="Proteomes" id="UP000253303">
    <property type="component" value="Unassembled WGS sequence"/>
</dbReference>
<dbReference type="OrthoDB" id="4363623at2"/>
<keyword evidence="4" id="KW-1185">Reference proteome</keyword>
<dbReference type="InterPro" id="IPR000873">
    <property type="entry name" value="AMP-dep_synth/lig_dom"/>
</dbReference>
<proteinExistence type="predicted"/>
<name>A0A366M1E8_9ACTN</name>
<evidence type="ECO:0000259" key="1">
    <source>
        <dbReference type="Pfam" id="PF00501"/>
    </source>
</evidence>
<evidence type="ECO:0000313" key="4">
    <source>
        <dbReference type="Proteomes" id="UP000253303"/>
    </source>
</evidence>
<comment type="caution">
    <text evidence="3">The sequence shown here is derived from an EMBL/GenBank/DDBJ whole genome shotgun (WGS) entry which is preliminary data.</text>
</comment>
<dbReference type="InterPro" id="IPR025110">
    <property type="entry name" value="AMP-bd_C"/>
</dbReference>
<dbReference type="Pfam" id="PF00501">
    <property type="entry name" value="AMP-binding"/>
    <property type="match status" value="1"/>
</dbReference>
<organism evidence="3 4">
    <name type="scientific">Spongiactinospora rosea</name>
    <dbReference type="NCBI Taxonomy" id="2248750"/>
    <lineage>
        <taxon>Bacteria</taxon>
        <taxon>Bacillati</taxon>
        <taxon>Actinomycetota</taxon>
        <taxon>Actinomycetes</taxon>
        <taxon>Streptosporangiales</taxon>
        <taxon>Streptosporangiaceae</taxon>
        <taxon>Spongiactinospora</taxon>
    </lineage>
</organism>
<dbReference type="InterPro" id="IPR020845">
    <property type="entry name" value="AMP-binding_CS"/>
</dbReference>
<accession>A0A366M1E8</accession>
<feature type="domain" description="AMP-dependent synthetase/ligase" evidence="1">
    <location>
        <begin position="8"/>
        <end position="353"/>
    </location>
</feature>
<protein>
    <submittedName>
        <fullName evidence="3">AMP-dependent synthetase</fullName>
    </submittedName>
</protein>
<dbReference type="InterPro" id="IPR050237">
    <property type="entry name" value="ATP-dep_AMP-bd_enzyme"/>
</dbReference>
<reference evidence="3 4" key="1">
    <citation type="submission" date="2018-06" db="EMBL/GenBank/DDBJ databases">
        <title>Sphaerisporangium craniellae sp. nov., isolated from a marine sponge in the South China Sea.</title>
        <authorList>
            <person name="Li L."/>
        </authorList>
    </citation>
    <scope>NUCLEOTIDE SEQUENCE [LARGE SCALE GENOMIC DNA]</scope>
    <source>
        <strain evidence="3 4">LHW63015</strain>
    </source>
</reference>
<dbReference type="PANTHER" id="PTHR43767">
    <property type="entry name" value="LONG-CHAIN-FATTY-ACID--COA LIGASE"/>
    <property type="match status" value="1"/>
</dbReference>
<dbReference type="PROSITE" id="PS00455">
    <property type="entry name" value="AMP_BINDING"/>
    <property type="match status" value="1"/>
</dbReference>
<dbReference type="AlphaFoldDB" id="A0A366M1E8"/>
<evidence type="ECO:0000313" key="3">
    <source>
        <dbReference type="EMBL" id="RBQ19404.1"/>
    </source>
</evidence>
<gene>
    <name evidence="3" type="ORF">DP939_15925</name>
</gene>
<dbReference type="SUPFAM" id="SSF56801">
    <property type="entry name" value="Acetyl-CoA synthetase-like"/>
    <property type="match status" value="1"/>
</dbReference>
<dbReference type="Pfam" id="PF13193">
    <property type="entry name" value="AMP-binding_C"/>
    <property type="match status" value="1"/>
</dbReference>
<dbReference type="PANTHER" id="PTHR43767:SF1">
    <property type="entry name" value="NONRIBOSOMAL PEPTIDE SYNTHASE PES1 (EUROFUNG)-RELATED"/>
    <property type="match status" value="1"/>
</dbReference>
<dbReference type="Gene3D" id="3.40.50.12780">
    <property type="entry name" value="N-terminal domain of ligase-like"/>
    <property type="match status" value="1"/>
</dbReference>
<dbReference type="EMBL" id="QMEY01000005">
    <property type="protein sequence ID" value="RBQ19404.1"/>
    <property type="molecule type" value="Genomic_DNA"/>
</dbReference>
<feature type="domain" description="AMP-binding enzyme C-terminal" evidence="2">
    <location>
        <begin position="403"/>
        <end position="475"/>
    </location>
</feature>
<dbReference type="InterPro" id="IPR042099">
    <property type="entry name" value="ANL_N_sf"/>
</dbReference>
<dbReference type="InterPro" id="IPR045851">
    <property type="entry name" value="AMP-bd_C_sf"/>
</dbReference>
<dbReference type="Gene3D" id="3.30.300.30">
    <property type="match status" value="1"/>
</dbReference>